<dbReference type="Gene3D" id="2.40.50.100">
    <property type="match status" value="1"/>
</dbReference>
<dbReference type="GO" id="GO:0019464">
    <property type="term" value="P:glycine decarboxylation via glycine cleavage system"/>
    <property type="evidence" value="ECO:0007669"/>
    <property type="project" value="UniProtKB-UniRule"/>
</dbReference>
<dbReference type="Proteomes" id="UP000011693">
    <property type="component" value="Unassembled WGS sequence"/>
</dbReference>
<dbReference type="STRING" id="1227492.C482_08486"/>
<dbReference type="CDD" id="cd06848">
    <property type="entry name" value="GCS_H"/>
    <property type="match status" value="1"/>
</dbReference>
<keyword evidence="2 3" id="KW-0450">Lipoyl</keyword>
<keyword evidence="7" id="KW-1185">Reference proteome</keyword>
<evidence type="ECO:0000256" key="4">
    <source>
        <dbReference type="PIRSR" id="PIRSR617453-50"/>
    </source>
</evidence>
<dbReference type="GO" id="GO:0009249">
    <property type="term" value="P:protein lipoylation"/>
    <property type="evidence" value="ECO:0007669"/>
    <property type="project" value="TreeGrafter"/>
</dbReference>
<evidence type="ECO:0000256" key="1">
    <source>
        <dbReference type="ARBA" id="ARBA00009249"/>
    </source>
</evidence>
<accession>M0AV14</accession>
<evidence type="ECO:0000259" key="5">
    <source>
        <dbReference type="PROSITE" id="PS50968"/>
    </source>
</evidence>
<evidence type="ECO:0000313" key="7">
    <source>
        <dbReference type="Proteomes" id="UP000011693"/>
    </source>
</evidence>
<dbReference type="InterPro" id="IPR002930">
    <property type="entry name" value="GCV_H"/>
</dbReference>
<dbReference type="PROSITE" id="PS00189">
    <property type="entry name" value="LIPOYL"/>
    <property type="match status" value="1"/>
</dbReference>
<dbReference type="NCBIfam" id="NF002270">
    <property type="entry name" value="PRK01202.1"/>
    <property type="match status" value="1"/>
</dbReference>
<protein>
    <recommendedName>
        <fullName evidence="3">Probable glycine cleavage system H protein</fullName>
    </recommendedName>
</protein>
<dbReference type="GO" id="GO:0005960">
    <property type="term" value="C:glycine cleavage complex"/>
    <property type="evidence" value="ECO:0007669"/>
    <property type="project" value="InterPro"/>
</dbReference>
<evidence type="ECO:0000256" key="2">
    <source>
        <dbReference type="ARBA" id="ARBA00022823"/>
    </source>
</evidence>
<feature type="modified residue" description="N6-lipoyllysine" evidence="3 4">
    <location>
        <position position="66"/>
    </location>
</feature>
<dbReference type="PROSITE" id="PS50968">
    <property type="entry name" value="BIOTINYL_LIPOYL"/>
    <property type="match status" value="1"/>
</dbReference>
<dbReference type="InterPro" id="IPR003016">
    <property type="entry name" value="2-oxoA_DH_lipoyl-BS"/>
</dbReference>
<comment type="cofactor">
    <cofactor evidence="3">
        <name>(R)-lipoate</name>
        <dbReference type="ChEBI" id="CHEBI:83088"/>
    </cofactor>
    <text evidence="3">Binds 1 lipoyl cofactor covalently.</text>
</comment>
<reference evidence="6 7" key="1">
    <citation type="journal article" date="2014" name="PLoS Genet.">
        <title>Phylogenetically driven sequencing of extremely halophilic archaea reveals strategies for static and dynamic osmo-response.</title>
        <authorList>
            <person name="Becker E.A."/>
            <person name="Seitzer P.M."/>
            <person name="Tritt A."/>
            <person name="Larsen D."/>
            <person name="Krusor M."/>
            <person name="Yao A.I."/>
            <person name="Wu D."/>
            <person name="Madern D."/>
            <person name="Eisen J.A."/>
            <person name="Darling A.E."/>
            <person name="Facciotti M.T."/>
        </authorList>
    </citation>
    <scope>NUCLEOTIDE SEQUENCE [LARGE SCALE GENOMIC DNA]</scope>
    <source>
        <strain evidence="6 7">JCM 10990</strain>
    </source>
</reference>
<name>M0AV14_9EURY</name>
<sequence>MSFDIPDDRQYLESHEWALETDDDTVRVGISDFAQDELGDVVFVELPDEGDDLQQDTEFGVIESIKAVSDLYAPVSGEVVAINDDLFNAPELVNDDPFGDGWMLEIDPADADELENLLSAADYEAQVA</sequence>
<dbReference type="AlphaFoldDB" id="M0AV14"/>
<comment type="caution">
    <text evidence="6">The sequence shown here is derived from an EMBL/GenBank/DDBJ whole genome shotgun (WGS) entry which is preliminary data.</text>
</comment>
<dbReference type="InterPro" id="IPR033753">
    <property type="entry name" value="GCV_H/Fam206"/>
</dbReference>
<comment type="function">
    <text evidence="3">The glycine cleavage system catalyzes the degradation of glycine. The H protein shuttles the methylamine group of glycine from the P protein to the T protein.</text>
</comment>
<dbReference type="OrthoDB" id="9810at2157"/>
<feature type="domain" description="Lipoyl-binding" evidence="5">
    <location>
        <begin position="25"/>
        <end position="107"/>
    </location>
</feature>
<dbReference type="PANTHER" id="PTHR11715">
    <property type="entry name" value="GLYCINE CLEAVAGE SYSTEM H PROTEIN"/>
    <property type="match status" value="1"/>
</dbReference>
<dbReference type="EMBL" id="AOIN01000046">
    <property type="protein sequence ID" value="ELZ01219.1"/>
    <property type="molecule type" value="Genomic_DNA"/>
</dbReference>
<dbReference type="GO" id="GO:0005737">
    <property type="term" value="C:cytoplasm"/>
    <property type="evidence" value="ECO:0007669"/>
    <property type="project" value="TreeGrafter"/>
</dbReference>
<comment type="subunit">
    <text evidence="3">The glycine cleavage system is composed of four proteins: P, T, L and H.</text>
</comment>
<dbReference type="InterPro" id="IPR017453">
    <property type="entry name" value="GCV_H_sub"/>
</dbReference>
<dbReference type="SUPFAM" id="SSF51230">
    <property type="entry name" value="Single hybrid motif"/>
    <property type="match status" value="1"/>
</dbReference>
<dbReference type="PATRIC" id="fig|1227492.4.peg.1662"/>
<dbReference type="RefSeq" id="WP_006167088.1">
    <property type="nucleotide sequence ID" value="NZ_AOIN01000046.1"/>
</dbReference>
<evidence type="ECO:0000313" key="6">
    <source>
        <dbReference type="EMBL" id="ELZ01219.1"/>
    </source>
</evidence>
<dbReference type="Pfam" id="PF01597">
    <property type="entry name" value="GCV_H"/>
    <property type="match status" value="1"/>
</dbReference>
<dbReference type="NCBIfam" id="TIGR00527">
    <property type="entry name" value="gcvH"/>
    <property type="match status" value="1"/>
</dbReference>
<comment type="similarity">
    <text evidence="1 3">Belongs to the GcvH family.</text>
</comment>
<evidence type="ECO:0000256" key="3">
    <source>
        <dbReference type="HAMAP-Rule" id="MF_00272"/>
    </source>
</evidence>
<dbReference type="InterPro" id="IPR000089">
    <property type="entry name" value="Biotin_lipoyl"/>
</dbReference>
<dbReference type="InterPro" id="IPR011053">
    <property type="entry name" value="Single_hybrid_motif"/>
</dbReference>
<gene>
    <name evidence="3" type="primary">gcvH</name>
    <name evidence="6" type="ORF">C482_08486</name>
</gene>
<dbReference type="HAMAP" id="MF_00272">
    <property type="entry name" value="GcvH"/>
    <property type="match status" value="1"/>
</dbReference>
<organism evidence="6 7">
    <name type="scientific">Natrialba chahannaoensis JCM 10990</name>
    <dbReference type="NCBI Taxonomy" id="1227492"/>
    <lineage>
        <taxon>Archaea</taxon>
        <taxon>Methanobacteriati</taxon>
        <taxon>Methanobacteriota</taxon>
        <taxon>Stenosarchaea group</taxon>
        <taxon>Halobacteria</taxon>
        <taxon>Halobacteriales</taxon>
        <taxon>Natrialbaceae</taxon>
        <taxon>Natrialba</taxon>
    </lineage>
</organism>
<proteinExistence type="inferred from homology"/>
<dbReference type="PANTHER" id="PTHR11715:SF3">
    <property type="entry name" value="GLYCINE CLEAVAGE SYSTEM H PROTEIN-RELATED"/>
    <property type="match status" value="1"/>
</dbReference>